<evidence type="ECO:0000256" key="1">
    <source>
        <dbReference type="SAM" id="MobiDB-lite"/>
    </source>
</evidence>
<sequence length="531" mass="58588">MLSEEETVLSSYVGSSAPSCTQSPATTPGSEFPYSLQSGGDDISTTMEGGSTPPQGEREVAMGSGVENQVTAQVAEPSLSQDGFSAGPTLAAPGMPQQLPTFLIPFQGFLTKVPANGQCAYAALYATMTSTTETNLKFTADVVKGVNIMKRSVYTVMMANLANDVDCKVVDPCRELRRLYPTQPAPADSAVATAALYTHYTQERSRTVNTQIPAAFWAGPEVLRAMAQYLREPLFVLDVDQHNDTHVQRYYYRDYTLPNGDIHETGCGGAMDDATAKEMLAHYTRLHVLPVLIVLKRNEGHFYGVHHGDIAIKWHAEGDLDFTRTNCPSHPWYDEVKAHIAYSQGLLAQVDYLNDDDATNKILIGAMERRARLDVVHDRLNMDKLDRDPYDIAILESGLAAEEERIQNLAGSGSYDAHLGAVHAEGGMHGSAKRSRISPQGYVVMPTLQRILNAINMDPELVSDRSKFRQLKAENSTAITEWLTQSHPSLRKPPFKGAQSDLLPLMRWLTYHRAEMQSLFKYVPYPEVVTA</sequence>
<dbReference type="Proteomes" id="UP000440367">
    <property type="component" value="Unassembled WGS sequence"/>
</dbReference>
<accession>A0A6A3XRZ3</accession>
<evidence type="ECO:0000313" key="3">
    <source>
        <dbReference type="Proteomes" id="UP000440367"/>
    </source>
</evidence>
<gene>
    <name evidence="2" type="ORF">PF002_g20094</name>
</gene>
<comment type="caution">
    <text evidence="2">The sequence shown here is derived from an EMBL/GenBank/DDBJ whole genome shotgun (WGS) entry which is preliminary data.</text>
</comment>
<feature type="compositionally biased region" description="Polar residues" evidence="1">
    <location>
        <begin position="8"/>
        <end position="54"/>
    </location>
</feature>
<proteinExistence type="predicted"/>
<protein>
    <recommendedName>
        <fullName evidence="4">OTU domain-containing protein</fullName>
    </recommendedName>
</protein>
<feature type="region of interest" description="Disordered" evidence="1">
    <location>
        <begin position="1"/>
        <end position="61"/>
    </location>
</feature>
<evidence type="ECO:0000313" key="2">
    <source>
        <dbReference type="EMBL" id="KAE9206173.1"/>
    </source>
</evidence>
<name>A0A6A3XRZ3_9STRA</name>
<organism evidence="2 3">
    <name type="scientific">Phytophthora fragariae</name>
    <dbReference type="NCBI Taxonomy" id="53985"/>
    <lineage>
        <taxon>Eukaryota</taxon>
        <taxon>Sar</taxon>
        <taxon>Stramenopiles</taxon>
        <taxon>Oomycota</taxon>
        <taxon>Peronosporomycetes</taxon>
        <taxon>Peronosporales</taxon>
        <taxon>Peronosporaceae</taxon>
        <taxon>Phytophthora</taxon>
    </lineage>
</organism>
<reference evidence="2 3" key="1">
    <citation type="submission" date="2018-08" db="EMBL/GenBank/DDBJ databases">
        <title>Genomic investigation of the strawberry pathogen Phytophthora fragariae indicates pathogenicity is determined by transcriptional variation in three key races.</title>
        <authorList>
            <person name="Adams T.M."/>
            <person name="Armitage A.D."/>
            <person name="Sobczyk M.K."/>
            <person name="Bates H.J."/>
            <person name="Dunwell J.M."/>
            <person name="Nellist C.F."/>
            <person name="Harrison R.J."/>
        </authorList>
    </citation>
    <scope>NUCLEOTIDE SEQUENCE [LARGE SCALE GENOMIC DNA]</scope>
    <source>
        <strain evidence="2 3">BC-1</strain>
    </source>
</reference>
<dbReference type="EMBL" id="QXGD01001435">
    <property type="protein sequence ID" value="KAE9206173.1"/>
    <property type="molecule type" value="Genomic_DNA"/>
</dbReference>
<dbReference type="AlphaFoldDB" id="A0A6A3XRZ3"/>
<evidence type="ECO:0008006" key="4">
    <source>
        <dbReference type="Google" id="ProtNLM"/>
    </source>
</evidence>